<dbReference type="Proteomes" id="UP000805193">
    <property type="component" value="Unassembled WGS sequence"/>
</dbReference>
<organism evidence="1 2">
    <name type="scientific">Ixodes persulcatus</name>
    <name type="common">Taiga tick</name>
    <dbReference type="NCBI Taxonomy" id="34615"/>
    <lineage>
        <taxon>Eukaryota</taxon>
        <taxon>Metazoa</taxon>
        <taxon>Ecdysozoa</taxon>
        <taxon>Arthropoda</taxon>
        <taxon>Chelicerata</taxon>
        <taxon>Arachnida</taxon>
        <taxon>Acari</taxon>
        <taxon>Parasitiformes</taxon>
        <taxon>Ixodida</taxon>
        <taxon>Ixodoidea</taxon>
        <taxon>Ixodidae</taxon>
        <taxon>Ixodinae</taxon>
        <taxon>Ixodes</taxon>
    </lineage>
</organism>
<dbReference type="EMBL" id="JABSTQ010011237">
    <property type="protein sequence ID" value="KAG0413727.1"/>
    <property type="molecule type" value="Genomic_DNA"/>
</dbReference>
<gene>
    <name evidence="1" type="ORF">HPB47_009117</name>
</gene>
<protein>
    <submittedName>
        <fullName evidence="1">Uncharacterized protein</fullName>
    </submittedName>
</protein>
<accession>A0AC60P353</accession>
<name>A0AC60P353_IXOPE</name>
<evidence type="ECO:0000313" key="2">
    <source>
        <dbReference type="Proteomes" id="UP000805193"/>
    </source>
</evidence>
<comment type="caution">
    <text evidence="1">The sequence shown here is derived from an EMBL/GenBank/DDBJ whole genome shotgun (WGS) entry which is preliminary data.</text>
</comment>
<reference evidence="1 2" key="1">
    <citation type="journal article" date="2020" name="Cell">
        <title>Large-Scale Comparative Analyses of Tick Genomes Elucidate Their Genetic Diversity and Vector Capacities.</title>
        <authorList>
            <consortium name="Tick Genome and Microbiome Consortium (TIGMIC)"/>
            <person name="Jia N."/>
            <person name="Wang J."/>
            <person name="Shi W."/>
            <person name="Du L."/>
            <person name="Sun Y."/>
            <person name="Zhan W."/>
            <person name="Jiang J.F."/>
            <person name="Wang Q."/>
            <person name="Zhang B."/>
            <person name="Ji P."/>
            <person name="Bell-Sakyi L."/>
            <person name="Cui X.M."/>
            <person name="Yuan T.T."/>
            <person name="Jiang B.G."/>
            <person name="Yang W.F."/>
            <person name="Lam T.T."/>
            <person name="Chang Q.C."/>
            <person name="Ding S.J."/>
            <person name="Wang X.J."/>
            <person name="Zhu J.G."/>
            <person name="Ruan X.D."/>
            <person name="Zhao L."/>
            <person name="Wei J.T."/>
            <person name="Ye R.Z."/>
            <person name="Que T.C."/>
            <person name="Du C.H."/>
            <person name="Zhou Y.H."/>
            <person name="Cheng J.X."/>
            <person name="Dai P.F."/>
            <person name="Guo W.B."/>
            <person name="Han X.H."/>
            <person name="Huang E.J."/>
            <person name="Li L.F."/>
            <person name="Wei W."/>
            <person name="Gao Y.C."/>
            <person name="Liu J.Z."/>
            <person name="Shao H.Z."/>
            <person name="Wang X."/>
            <person name="Wang C.C."/>
            <person name="Yang T.C."/>
            <person name="Huo Q.B."/>
            <person name="Li W."/>
            <person name="Chen H.Y."/>
            <person name="Chen S.E."/>
            <person name="Zhou L.G."/>
            <person name="Ni X.B."/>
            <person name="Tian J.H."/>
            <person name="Sheng Y."/>
            <person name="Liu T."/>
            <person name="Pan Y.S."/>
            <person name="Xia L.Y."/>
            <person name="Li J."/>
            <person name="Zhao F."/>
            <person name="Cao W.C."/>
        </authorList>
    </citation>
    <scope>NUCLEOTIDE SEQUENCE [LARGE SCALE GENOMIC DNA]</scope>
    <source>
        <strain evidence="1">Iper-2018</strain>
    </source>
</reference>
<keyword evidence="2" id="KW-1185">Reference proteome</keyword>
<sequence>MGQRSHRFVYYVPCLVALSVVGCLLVLFRERPYLASYRGRDSRGKAASSSAPTPEVTASPRREPVKLAMVTCGDHLNITLVSLKSAVAFSKAPLHLLLFASDASIQPLREQLLRWPTEVLERVTFEVHPVRFPEEKGDKWKKLFQPCASQRLFLPSVLPEEDAVLYVDADVIFVHPPEDLWSLFGAMNDSQLAALVPESEDYATNWYRRFARHPFFEPLGVNSGVMLMNLTRMRAFGWESLMGPLLTKYERNISWGDQDLINIVFHDHPGKLLVLSCKWNFRTDHCMYGPNCLGATAALLHGNRNVFQYQQGARLQGRLSGHAAGTCPFLSAGVSDRYQLGSSLLTGFLDPLEKGLRKARTTRCGQELLGHLAQWRERQLL</sequence>
<proteinExistence type="predicted"/>
<evidence type="ECO:0000313" key="1">
    <source>
        <dbReference type="EMBL" id="KAG0413727.1"/>
    </source>
</evidence>